<dbReference type="Proteomes" id="UP000218677">
    <property type="component" value="Unassembled WGS sequence"/>
</dbReference>
<keyword evidence="3 4" id="KW-0067">ATP-binding</keyword>
<dbReference type="PROSITE" id="PS50975">
    <property type="entry name" value="ATP_GRASP"/>
    <property type="match status" value="1"/>
</dbReference>
<evidence type="ECO:0000313" key="6">
    <source>
        <dbReference type="EMBL" id="PCF96489.1"/>
    </source>
</evidence>
<protein>
    <recommendedName>
        <fullName evidence="5">ATP-grasp domain-containing protein</fullName>
    </recommendedName>
</protein>
<dbReference type="AlphaFoldDB" id="A0A2A4HQ24"/>
<dbReference type="OrthoDB" id="9803907at2"/>
<comment type="caution">
    <text evidence="6">The sequence shown here is derived from an EMBL/GenBank/DDBJ whole genome shotgun (WGS) entry which is preliminary data.</text>
</comment>
<dbReference type="GO" id="GO:0016874">
    <property type="term" value="F:ligase activity"/>
    <property type="evidence" value="ECO:0007669"/>
    <property type="project" value="UniProtKB-KW"/>
</dbReference>
<dbReference type="PANTHER" id="PTHR43585">
    <property type="entry name" value="FUMIPYRROLE BIOSYNTHESIS PROTEIN C"/>
    <property type="match status" value="1"/>
</dbReference>
<dbReference type="SMART" id="SM01209">
    <property type="entry name" value="GARS_A"/>
    <property type="match status" value="1"/>
</dbReference>
<evidence type="ECO:0000256" key="2">
    <source>
        <dbReference type="ARBA" id="ARBA00022741"/>
    </source>
</evidence>
<feature type="domain" description="ATP-grasp" evidence="5">
    <location>
        <begin position="111"/>
        <end position="307"/>
    </location>
</feature>
<dbReference type="Pfam" id="PF01071">
    <property type="entry name" value="GARS_A"/>
    <property type="match status" value="1"/>
</dbReference>
<dbReference type="PANTHER" id="PTHR43585:SF2">
    <property type="entry name" value="ATP-GRASP ENZYME FSQD"/>
    <property type="match status" value="1"/>
</dbReference>
<name>A0A2A4HQ24_9GAMM</name>
<evidence type="ECO:0000259" key="5">
    <source>
        <dbReference type="PROSITE" id="PS50975"/>
    </source>
</evidence>
<proteinExistence type="predicted"/>
<dbReference type="GO" id="GO:0005524">
    <property type="term" value="F:ATP binding"/>
    <property type="evidence" value="ECO:0007669"/>
    <property type="project" value="UniProtKB-UniRule"/>
</dbReference>
<keyword evidence="1" id="KW-0436">Ligase</keyword>
<dbReference type="GO" id="GO:0046872">
    <property type="term" value="F:metal ion binding"/>
    <property type="evidence" value="ECO:0007669"/>
    <property type="project" value="InterPro"/>
</dbReference>
<reference evidence="7" key="1">
    <citation type="submission" date="2017-09" db="EMBL/GenBank/DDBJ databases">
        <authorList>
            <person name="Cho G.-S."/>
            <person name="Oguntoyinbo F.A."/>
            <person name="Cnockaert M."/>
            <person name="Kabisch J."/>
            <person name="Neve H."/>
            <person name="Bockelmann W."/>
            <person name="Wenning M."/>
            <person name="Franz C.M."/>
            <person name="Vandamme P."/>
        </authorList>
    </citation>
    <scope>NUCLEOTIDE SEQUENCE [LARGE SCALE GENOMIC DNA]</scope>
    <source>
        <strain evidence="7">MBT G8648</strain>
    </source>
</reference>
<accession>A0A2A4HQ24</accession>
<dbReference type="Gene3D" id="3.40.50.20">
    <property type="match status" value="1"/>
</dbReference>
<dbReference type="EMBL" id="NWUX01000003">
    <property type="protein sequence ID" value="PCF96489.1"/>
    <property type="molecule type" value="Genomic_DNA"/>
</dbReference>
<gene>
    <name evidence="6" type="ORF">CPA45_05555</name>
</gene>
<evidence type="ECO:0000256" key="1">
    <source>
        <dbReference type="ARBA" id="ARBA00022598"/>
    </source>
</evidence>
<evidence type="ECO:0000256" key="4">
    <source>
        <dbReference type="PROSITE-ProRule" id="PRU00409"/>
    </source>
</evidence>
<dbReference type="InterPro" id="IPR052032">
    <property type="entry name" value="ATP-dep_AA_Ligase"/>
</dbReference>
<dbReference type="Gene3D" id="3.30.470.20">
    <property type="entry name" value="ATP-grasp fold, B domain"/>
    <property type="match status" value="1"/>
</dbReference>
<dbReference type="InterPro" id="IPR013815">
    <property type="entry name" value="ATP_grasp_subdomain_1"/>
</dbReference>
<keyword evidence="7" id="KW-1185">Reference proteome</keyword>
<evidence type="ECO:0000256" key="3">
    <source>
        <dbReference type="ARBA" id="ARBA00022840"/>
    </source>
</evidence>
<evidence type="ECO:0000313" key="7">
    <source>
        <dbReference type="Proteomes" id="UP000218677"/>
    </source>
</evidence>
<dbReference type="InterPro" id="IPR020561">
    <property type="entry name" value="PRibGlycinamid_synth_ATP-grasp"/>
</dbReference>
<keyword evidence="2 4" id="KW-0547">Nucleotide-binding</keyword>
<dbReference type="Gene3D" id="3.30.1490.20">
    <property type="entry name" value="ATP-grasp fold, A domain"/>
    <property type="match status" value="1"/>
</dbReference>
<dbReference type="InterPro" id="IPR011761">
    <property type="entry name" value="ATP-grasp"/>
</dbReference>
<organism evidence="6 7">
    <name type="scientific">Vreelandella nigrificans</name>
    <dbReference type="NCBI Taxonomy" id="2042704"/>
    <lineage>
        <taxon>Bacteria</taxon>
        <taxon>Pseudomonadati</taxon>
        <taxon>Pseudomonadota</taxon>
        <taxon>Gammaproteobacteria</taxon>
        <taxon>Oceanospirillales</taxon>
        <taxon>Halomonadaceae</taxon>
        <taxon>Vreelandella</taxon>
    </lineage>
</organism>
<sequence>MMTKPVAIVLGGTVPHKFLIENLKKRGYKTILIDYYENPPAASIADVHIKESALDACIVEKIAQKNDAALVICAALDQPLPVSITVSEKLNLPIPFNSEVAYNLTNKSAMKRVMKKTGIPTPEWHCVETMEDAYAHSIPLPFIVKPEDGTGSKGITIVENEQNFEEALQLAFNASMNGKIIIEEFFNGLELSVDCVVKEGVSKVILFRERHKCDKNGSAKGTQCVATISPANIPESTKKSITKIMSLIANAFNVKNGVLLAQLIIKSNQQVTILEIAGRVSGGPGGFVAVKKKTGIDMLDIFLRAYLGEEINITINDDSRHYITGSLYCSEGILGSFINFEELIKAKIVDGLFLYKNRGEEVSHEFSTKSRVAGFSISADSRNELKEKINTMYNQCDILDKTGKSIFLRQVGVHKCL</sequence>
<dbReference type="SUPFAM" id="SSF56059">
    <property type="entry name" value="Glutathione synthetase ATP-binding domain-like"/>
    <property type="match status" value="1"/>
</dbReference>